<proteinExistence type="predicted"/>
<protein>
    <submittedName>
        <fullName evidence="2">Methyltransferase</fullName>
    </submittedName>
</protein>
<feature type="domain" description="Methyltransferase" evidence="1">
    <location>
        <begin position="78"/>
        <end position="174"/>
    </location>
</feature>
<keyword evidence="2" id="KW-0808">Transferase</keyword>
<accession>A0A0H3NFM8</accession>
<keyword evidence="2" id="KW-0489">Methyltransferase</keyword>
<reference evidence="2 3" key="1">
    <citation type="journal article" date="2009" name="Genome Biol.">
        <title>Comparative genome and phenotypic analysis of Clostridium difficile 027 strains provides insight into the evolution of a hypervirulent bacterium.</title>
        <authorList>
            <person name="Stabler R.A."/>
            <person name="He M."/>
            <person name="Dawson L."/>
            <person name="Martin M."/>
            <person name="Valiente E."/>
            <person name="Corton C."/>
            <person name="Lawley T.D."/>
            <person name="Sebaihia M."/>
            <person name="Quail M.A."/>
            <person name="Rose G."/>
            <person name="Gerding D.N."/>
            <person name="Gibert M."/>
            <person name="Popoff M.R."/>
            <person name="Parkhill J."/>
            <person name="Dougan G."/>
            <person name="Wren B.W."/>
        </authorList>
    </citation>
    <scope>NUCLEOTIDE SEQUENCE [LARGE SCALE GENOMIC DNA]</scope>
    <source>
        <strain evidence="2 3">CD196</strain>
    </source>
</reference>
<dbReference type="HOGENOM" id="CLU_069129_5_0_9"/>
<organism evidence="2 3">
    <name type="scientific">Clostridioides difficile (strain CD196)</name>
    <name type="common">Peptoclostridium difficile</name>
    <dbReference type="NCBI Taxonomy" id="645462"/>
    <lineage>
        <taxon>Bacteria</taxon>
        <taxon>Bacillati</taxon>
        <taxon>Bacillota</taxon>
        <taxon>Clostridia</taxon>
        <taxon>Peptostreptococcales</taxon>
        <taxon>Peptostreptococcaceae</taxon>
        <taxon>Clostridioides</taxon>
    </lineage>
</organism>
<dbReference type="EMBL" id="FN538970">
    <property type="protein sequence ID" value="CBA66159.1"/>
    <property type="molecule type" value="Genomic_DNA"/>
</dbReference>
<evidence type="ECO:0000313" key="3">
    <source>
        <dbReference type="Proteomes" id="UP000002068"/>
    </source>
</evidence>
<dbReference type="GO" id="GO:0008168">
    <property type="term" value="F:methyltransferase activity"/>
    <property type="evidence" value="ECO:0007669"/>
    <property type="project" value="UniProtKB-KW"/>
</dbReference>
<evidence type="ECO:0000313" key="2">
    <source>
        <dbReference type="EMBL" id="CBA66159.1"/>
    </source>
</evidence>
<name>A0A0H3NFM8_CLODC</name>
<dbReference type="GO" id="GO:0032259">
    <property type="term" value="P:methylation"/>
    <property type="evidence" value="ECO:0007669"/>
    <property type="project" value="UniProtKB-KW"/>
</dbReference>
<dbReference type="CDD" id="cd02440">
    <property type="entry name" value="AdoMet_MTases"/>
    <property type="match status" value="1"/>
</dbReference>
<dbReference type="PANTHER" id="PTHR43591">
    <property type="entry name" value="METHYLTRANSFERASE"/>
    <property type="match status" value="1"/>
</dbReference>
<dbReference type="Gene3D" id="3.40.50.150">
    <property type="entry name" value="Vaccinia Virus protein VP39"/>
    <property type="match status" value="1"/>
</dbReference>
<dbReference type="AlphaFoldDB" id="A0A0H3NFM8"/>
<dbReference type="InterPro" id="IPR029063">
    <property type="entry name" value="SAM-dependent_MTases_sf"/>
</dbReference>
<dbReference type="KEGG" id="cdc:CD196_3033"/>
<dbReference type="Proteomes" id="UP000002068">
    <property type="component" value="Chromosome"/>
</dbReference>
<dbReference type="SUPFAM" id="SSF53335">
    <property type="entry name" value="S-adenosyl-L-methionine-dependent methyltransferases"/>
    <property type="match status" value="1"/>
</dbReference>
<dbReference type="Pfam" id="PF13649">
    <property type="entry name" value="Methyltransf_25"/>
    <property type="match status" value="1"/>
</dbReference>
<gene>
    <name evidence="2" type="ordered locus">CD196_3033</name>
</gene>
<dbReference type="PANTHER" id="PTHR43591:SF110">
    <property type="entry name" value="RHODANESE DOMAIN-CONTAINING PROTEIN"/>
    <property type="match status" value="1"/>
</dbReference>
<dbReference type="InterPro" id="IPR041698">
    <property type="entry name" value="Methyltransf_25"/>
</dbReference>
<dbReference type="Gene3D" id="2.20.25.110">
    <property type="entry name" value="S-adenosyl-L-methionine-dependent methyltransferases"/>
    <property type="match status" value="1"/>
</dbReference>
<evidence type="ECO:0000259" key="1">
    <source>
        <dbReference type="Pfam" id="PF13649"/>
    </source>
</evidence>
<sequence>MNVDGQDLQLRKQEELEVCLHHAKRGLKRLWRSRIKRMSQYSDFAFVYDELMNEVDYNGWVKYIEDIIDSEGVKVKNILELACGTGNLTIPLTKKNYDIAGIDISDEMLSVAREKAEKEGVELVLLQQDISELDFEISDLDCVLCACDGFNYITYDDDLENVFSKTYELLKKDGIFIFDISSFYKLANILGNNMYGENREDIAYMWQNYFDEEENLIEMELTFFIKDECGKFERFEEIHQQRAYTEDEIVDMLEKSGFKDIKYYGDFTFDKPSEESQRIFFVCKK</sequence>